<dbReference type="Pfam" id="PF12710">
    <property type="entry name" value="HAD"/>
    <property type="match status" value="1"/>
</dbReference>
<dbReference type="eggNOG" id="COG0560">
    <property type="taxonomic scope" value="Bacteria"/>
</dbReference>
<dbReference type="KEGG" id="cle:Clole_0402"/>
<organism evidence="1 2">
    <name type="scientific">Cellulosilyticum lentocellum (strain ATCC 49066 / DSM 5427 / NCIMB 11756 / RHM5)</name>
    <name type="common">Clostridium lentocellum</name>
    <dbReference type="NCBI Taxonomy" id="642492"/>
    <lineage>
        <taxon>Bacteria</taxon>
        <taxon>Bacillati</taxon>
        <taxon>Bacillota</taxon>
        <taxon>Clostridia</taxon>
        <taxon>Lachnospirales</taxon>
        <taxon>Cellulosilyticaceae</taxon>
        <taxon>Cellulosilyticum</taxon>
    </lineage>
</organism>
<dbReference type="Gene3D" id="3.40.50.1000">
    <property type="entry name" value="HAD superfamily/HAD-like"/>
    <property type="match status" value="1"/>
</dbReference>
<dbReference type="STRING" id="642492.Clole_0402"/>
<dbReference type="NCBIfam" id="TIGR01488">
    <property type="entry name" value="HAD-SF-IB"/>
    <property type="match status" value="1"/>
</dbReference>
<dbReference type="EMBL" id="CP002582">
    <property type="protein sequence ID" value="ADZ82145.1"/>
    <property type="molecule type" value="Genomic_DNA"/>
</dbReference>
<proteinExistence type="predicted"/>
<evidence type="ECO:0000313" key="2">
    <source>
        <dbReference type="Proteomes" id="UP000008467"/>
    </source>
</evidence>
<dbReference type="HOGENOM" id="CLU_052657_3_0_9"/>
<gene>
    <name evidence="1" type="ordered locus">Clole_0402</name>
</gene>
<name>F2JKI5_CELLD</name>
<sequence>MEYVEVFDFDGTIYNGDATLDFYFFCLMRHPRLMKYVPRQTLSGIKYYLKKEDIVYFKSQFLCFLKEINLKEETEIFWISYYRKIKHWYNIREKNRDIIISASPRFLLEPICKDLKVKGLIASEVNEKTGELIGPNCKGEEKVRRFKERFGYMPIKTFYSDSLSDTPMARLAQQSYLVRKEEIRPWR</sequence>
<dbReference type="Proteomes" id="UP000008467">
    <property type="component" value="Chromosome"/>
</dbReference>
<dbReference type="InterPro" id="IPR036412">
    <property type="entry name" value="HAD-like_sf"/>
</dbReference>
<dbReference type="Gene3D" id="1.20.1440.100">
    <property type="entry name" value="SG protein - dephosphorylation function"/>
    <property type="match status" value="1"/>
</dbReference>
<keyword evidence="1" id="KW-0378">Hydrolase</keyword>
<protein>
    <submittedName>
        <fullName evidence="1">HAD-superfamily hydrolase, subfamily IB (PSPase-like)</fullName>
    </submittedName>
</protein>
<keyword evidence="2" id="KW-1185">Reference proteome</keyword>
<dbReference type="SUPFAM" id="SSF56784">
    <property type="entry name" value="HAD-like"/>
    <property type="match status" value="1"/>
</dbReference>
<dbReference type="GO" id="GO:0016787">
    <property type="term" value="F:hydrolase activity"/>
    <property type="evidence" value="ECO:0007669"/>
    <property type="project" value="UniProtKB-KW"/>
</dbReference>
<evidence type="ECO:0000313" key="1">
    <source>
        <dbReference type="EMBL" id="ADZ82145.1"/>
    </source>
</evidence>
<dbReference type="AlphaFoldDB" id="F2JKI5"/>
<reference evidence="1 2" key="1">
    <citation type="journal article" date="2011" name="J. Bacteriol.">
        <title>Complete genome sequence of the cellulose-degrading bacterium Cellulosilyticum lentocellum.</title>
        <authorList>
            <consortium name="US DOE Joint Genome Institute"/>
            <person name="Miller D.A."/>
            <person name="Suen G."/>
            <person name="Bruce D."/>
            <person name="Copeland A."/>
            <person name="Cheng J.F."/>
            <person name="Detter C."/>
            <person name="Goodwin L.A."/>
            <person name="Han C.S."/>
            <person name="Hauser L.J."/>
            <person name="Land M.L."/>
            <person name="Lapidus A."/>
            <person name="Lucas S."/>
            <person name="Meincke L."/>
            <person name="Pitluck S."/>
            <person name="Tapia R."/>
            <person name="Teshima H."/>
            <person name="Woyke T."/>
            <person name="Fox B.G."/>
            <person name="Angert E.R."/>
            <person name="Currie C.R."/>
        </authorList>
    </citation>
    <scope>NUCLEOTIDE SEQUENCE [LARGE SCALE GENOMIC DNA]</scope>
    <source>
        <strain evidence="2">ATCC 49066 / DSM 5427 / NCIMB 11756 / RHM5</strain>
    </source>
</reference>
<dbReference type="InterPro" id="IPR023214">
    <property type="entry name" value="HAD_sf"/>
</dbReference>
<dbReference type="RefSeq" id="WP_013655446.1">
    <property type="nucleotide sequence ID" value="NC_015275.1"/>
</dbReference>
<accession>F2JKI5</accession>